<reference evidence="2" key="1">
    <citation type="journal article" date="2020" name="BMC">
        <title>Leishmania infection induces a limited differential gene expression in the sand fly midgut.</title>
        <authorList>
            <person name="Coutinho-Abreu I.V."/>
            <person name="Serafim T.D."/>
            <person name="Meneses C."/>
            <person name="Kamhawi S."/>
            <person name="Oliveira F."/>
            <person name="Valenzuela J.G."/>
        </authorList>
    </citation>
    <scope>NUCLEOTIDE SEQUENCE</scope>
    <source>
        <strain evidence="2">Jacobina</strain>
        <tissue evidence="2">Midgut</tissue>
    </source>
</reference>
<name>A0A7G3B357_LUTLO</name>
<evidence type="ECO:0000256" key="1">
    <source>
        <dbReference type="SAM" id="MobiDB-lite"/>
    </source>
</evidence>
<accession>A0A7G3B357</accession>
<organism evidence="2">
    <name type="scientific">Lutzomyia longipalpis</name>
    <name type="common">Sand fly</name>
    <dbReference type="NCBI Taxonomy" id="7200"/>
    <lineage>
        <taxon>Eukaryota</taxon>
        <taxon>Metazoa</taxon>
        <taxon>Ecdysozoa</taxon>
        <taxon>Arthropoda</taxon>
        <taxon>Hexapoda</taxon>
        <taxon>Insecta</taxon>
        <taxon>Pterygota</taxon>
        <taxon>Neoptera</taxon>
        <taxon>Endopterygota</taxon>
        <taxon>Diptera</taxon>
        <taxon>Nematocera</taxon>
        <taxon>Psychodoidea</taxon>
        <taxon>Psychodidae</taxon>
        <taxon>Lutzomyia</taxon>
        <taxon>Lutzomyia</taxon>
    </lineage>
</organism>
<feature type="compositionally biased region" description="Gly residues" evidence="1">
    <location>
        <begin position="58"/>
        <end position="67"/>
    </location>
</feature>
<protein>
    <submittedName>
        <fullName evidence="2">Uncharacterized protein</fullName>
    </submittedName>
</protein>
<dbReference type="EMBL" id="GITU01010164">
    <property type="protein sequence ID" value="MBC1178867.1"/>
    <property type="molecule type" value="Transcribed_RNA"/>
</dbReference>
<proteinExistence type="predicted"/>
<sequence>MVLPSASRPARTADSMGTAAPSAMYCQQCPATSKLISFRPRSTTLASDDEEVDELEGSGPGAGGKDGIGMAYEREARGGICGLSGAAYPMNSGRNPNGGGGLSNEESLHYAILVRLGIPYLPHIHII</sequence>
<dbReference type="AlphaFoldDB" id="A0A7G3B357"/>
<feature type="region of interest" description="Disordered" evidence="1">
    <location>
        <begin position="41"/>
        <end position="69"/>
    </location>
</feature>
<feature type="region of interest" description="Disordered" evidence="1">
    <location>
        <begin position="1"/>
        <end position="20"/>
    </location>
</feature>
<feature type="compositionally biased region" description="Acidic residues" evidence="1">
    <location>
        <begin position="47"/>
        <end position="56"/>
    </location>
</feature>
<evidence type="ECO:0000313" key="2">
    <source>
        <dbReference type="EMBL" id="MBC1178867.1"/>
    </source>
</evidence>